<name>A0AAE3FLK3_9CREN</name>
<evidence type="ECO:0000313" key="1">
    <source>
        <dbReference type="EMBL" id="MCL7344447.1"/>
    </source>
</evidence>
<protein>
    <submittedName>
        <fullName evidence="1">Uncharacterized protein</fullName>
    </submittedName>
</protein>
<organism evidence="1">
    <name type="scientific">Candidatus Aramenus sulfurataquae</name>
    <dbReference type="NCBI Taxonomy" id="1326980"/>
    <lineage>
        <taxon>Archaea</taxon>
        <taxon>Thermoproteota</taxon>
        <taxon>Thermoprotei</taxon>
        <taxon>Sulfolobales</taxon>
        <taxon>Sulfolobaceae</taxon>
        <taxon>Candidatus Aramenus</taxon>
    </lineage>
</organism>
<proteinExistence type="predicted"/>
<sequence length="98" mass="11082">MNLEEFLNCGAVKCLKTGQFCVEVDGIRVLFNVEVNLGAVTQLKLKSANYKVNCNVEVDTRTERVISVECVGFKEEKIRLTLLDCFKERGLLHKGLIF</sequence>
<comment type="caution">
    <text evidence="1">The sequence shown here is derived from an EMBL/GenBank/DDBJ whole genome shotgun (WGS) entry which is preliminary data.</text>
</comment>
<accession>A0AAE3FLK3</accession>
<reference evidence="1" key="1">
    <citation type="submission" date="2022-05" db="EMBL/GenBank/DDBJ databases">
        <title>Metagenome Sequencing of an Archaeal-Dominated Microbial Community from a Hot Spring at the Los Azufres Geothermal Field, Mexico.</title>
        <authorList>
            <person name="Marin-Paredes R."/>
            <person name="Martinez-Romero E."/>
            <person name="Servin-Garciduenas L.E."/>
        </authorList>
    </citation>
    <scope>NUCLEOTIDE SEQUENCE</scope>
    <source>
        <strain evidence="1">AZ1-454</strain>
    </source>
</reference>
<dbReference type="AlphaFoldDB" id="A0AAE3FLK3"/>
<dbReference type="EMBL" id="JZWS02000009">
    <property type="protein sequence ID" value="MCL7344447.1"/>
    <property type="molecule type" value="Genomic_DNA"/>
</dbReference>
<gene>
    <name evidence="1" type="ORF">TQ35_007735</name>
</gene>